<protein>
    <recommendedName>
        <fullName evidence="4">Pre-mRNA splicing factor component Cdc5p/Cef1 C-terminal domain-containing protein</fullName>
    </recommendedName>
</protein>
<name>A0A0L9THB7_PHAAN</name>
<dbReference type="GO" id="GO:0000398">
    <property type="term" value="P:mRNA splicing, via spliceosome"/>
    <property type="evidence" value="ECO:0007669"/>
    <property type="project" value="InterPro"/>
</dbReference>
<evidence type="ECO:0000313" key="5">
    <source>
        <dbReference type="EMBL" id="KOM29993.1"/>
    </source>
</evidence>
<dbReference type="PANTHER" id="PTHR45885">
    <property type="entry name" value="CELL DIVISION CYCLE 5-LIKE PROTEIN"/>
    <property type="match status" value="1"/>
</dbReference>
<evidence type="ECO:0000256" key="3">
    <source>
        <dbReference type="SAM" id="MobiDB-lite"/>
    </source>
</evidence>
<gene>
    <name evidence="5" type="ORF">LR48_Vigan845s002100</name>
</gene>
<organism evidence="5 6">
    <name type="scientific">Phaseolus angularis</name>
    <name type="common">Azuki bean</name>
    <name type="synonym">Vigna angularis</name>
    <dbReference type="NCBI Taxonomy" id="3914"/>
    <lineage>
        <taxon>Eukaryota</taxon>
        <taxon>Viridiplantae</taxon>
        <taxon>Streptophyta</taxon>
        <taxon>Embryophyta</taxon>
        <taxon>Tracheophyta</taxon>
        <taxon>Spermatophyta</taxon>
        <taxon>Magnoliopsida</taxon>
        <taxon>eudicotyledons</taxon>
        <taxon>Gunneridae</taxon>
        <taxon>Pentapetalae</taxon>
        <taxon>rosids</taxon>
        <taxon>fabids</taxon>
        <taxon>Fabales</taxon>
        <taxon>Fabaceae</taxon>
        <taxon>Papilionoideae</taxon>
        <taxon>50 kb inversion clade</taxon>
        <taxon>NPAAA clade</taxon>
        <taxon>indigoferoid/millettioid clade</taxon>
        <taxon>Phaseoleae</taxon>
        <taxon>Vigna</taxon>
    </lineage>
</organism>
<dbReference type="GO" id="GO:0000974">
    <property type="term" value="C:Prp19 complex"/>
    <property type="evidence" value="ECO:0007669"/>
    <property type="project" value="InterPro"/>
</dbReference>
<evidence type="ECO:0000313" key="6">
    <source>
        <dbReference type="Proteomes" id="UP000053144"/>
    </source>
</evidence>
<dbReference type="Pfam" id="PF11831">
    <property type="entry name" value="Myb_Cef"/>
    <property type="match status" value="1"/>
</dbReference>
<feature type="region of interest" description="Disordered" evidence="3">
    <location>
        <begin position="1"/>
        <end position="24"/>
    </location>
</feature>
<feature type="domain" description="Pre-mRNA splicing factor component Cdc5p/Cef1 C-terminal" evidence="4">
    <location>
        <begin position="68"/>
        <end position="167"/>
    </location>
</feature>
<reference evidence="6" key="1">
    <citation type="journal article" date="2015" name="Proc. Natl. Acad. Sci. U.S.A.">
        <title>Genome sequencing of adzuki bean (Vigna angularis) provides insight into high starch and low fat accumulation and domestication.</title>
        <authorList>
            <person name="Yang K."/>
            <person name="Tian Z."/>
            <person name="Chen C."/>
            <person name="Luo L."/>
            <person name="Zhao B."/>
            <person name="Wang Z."/>
            <person name="Yu L."/>
            <person name="Li Y."/>
            <person name="Sun Y."/>
            <person name="Li W."/>
            <person name="Chen Y."/>
            <person name="Li Y."/>
            <person name="Zhang Y."/>
            <person name="Ai D."/>
            <person name="Zhao J."/>
            <person name="Shang C."/>
            <person name="Ma Y."/>
            <person name="Wu B."/>
            <person name="Wang M."/>
            <person name="Gao L."/>
            <person name="Sun D."/>
            <person name="Zhang P."/>
            <person name="Guo F."/>
            <person name="Wang W."/>
            <person name="Li Y."/>
            <person name="Wang J."/>
            <person name="Varshney R.K."/>
            <person name="Wang J."/>
            <person name="Ling H.Q."/>
            <person name="Wan P."/>
        </authorList>
    </citation>
    <scope>NUCLEOTIDE SEQUENCE</scope>
    <source>
        <strain evidence="6">cv. Jingnong 6</strain>
    </source>
</reference>
<dbReference type="GO" id="GO:0003677">
    <property type="term" value="F:DNA binding"/>
    <property type="evidence" value="ECO:0007669"/>
    <property type="project" value="UniProtKB-KW"/>
</dbReference>
<dbReference type="Proteomes" id="UP000053144">
    <property type="component" value="Unassembled WGS sequence"/>
</dbReference>
<evidence type="ECO:0000256" key="2">
    <source>
        <dbReference type="ARBA" id="ARBA00023242"/>
    </source>
</evidence>
<dbReference type="Gramene" id="KOM29993">
    <property type="protein sequence ID" value="KOM29993"/>
    <property type="gene ID" value="LR48_Vigan845s002100"/>
</dbReference>
<accession>A0A0L9THB7</accession>
<feature type="compositionally biased region" description="Basic and acidic residues" evidence="3">
    <location>
        <begin position="7"/>
        <end position="19"/>
    </location>
</feature>
<dbReference type="STRING" id="3914.A0A0L9THB7"/>
<evidence type="ECO:0000256" key="1">
    <source>
        <dbReference type="ARBA" id="ARBA00023125"/>
    </source>
</evidence>
<dbReference type="EMBL" id="KQ258559">
    <property type="protein sequence ID" value="KOM29993.1"/>
    <property type="molecule type" value="Genomic_DNA"/>
</dbReference>
<dbReference type="AlphaFoldDB" id="A0A0L9THB7"/>
<dbReference type="InterPro" id="IPR047242">
    <property type="entry name" value="CDC5L/Cef1"/>
</dbReference>
<dbReference type="InterPro" id="IPR021786">
    <property type="entry name" value="Cdc5p/Cef1_C"/>
</dbReference>
<dbReference type="GO" id="GO:0005681">
    <property type="term" value="C:spliceosomal complex"/>
    <property type="evidence" value="ECO:0007669"/>
    <property type="project" value="TreeGrafter"/>
</dbReference>
<keyword evidence="2" id="KW-0539">Nucleus</keyword>
<keyword evidence="1" id="KW-0238">DNA-binding</keyword>
<dbReference type="PANTHER" id="PTHR45885:SF1">
    <property type="entry name" value="CELL DIVISION CYCLE 5-LIKE PROTEIN"/>
    <property type="match status" value="1"/>
</dbReference>
<proteinExistence type="predicted"/>
<sequence length="178" mass="20691">MDEDEKEMLSEGHADRPVEQSKFPTIIEELEGKRKVDIEAQLRKQDIAKNKIAQRQDVPSAILHANKLNNPERDMYDRIAREKKKEEARQQALLRKRSKVLQRKLPRPLVASLELIRNSLIRIDGDKNSFVPTTSIEQADEIIRRELLTLLEHNNAKYPLYDKVNKEKKKGVNGFSGR</sequence>
<evidence type="ECO:0000259" key="4">
    <source>
        <dbReference type="Pfam" id="PF11831"/>
    </source>
</evidence>